<sequence length="849" mass="90407">MEAPGIVWVEESVSAITLYAVWLPPRTRDCLHALLYLVCRDAAGEARARFAEVSVGSSDLQDFYGSPDVSAAGAVAAARAATAPAASPLEPLGDPTLWRALYACVLAALERQTGPVALFVPLRLGWDPQTGLVVRVERASWGPPAAPRAALLDVEAKVDVDPLALAARVAEHPGARLAWARLAAIRDSPQCASSASLAVTITTRTARFAREYTTLAFPPTSKEGAFADLVEVCEVGLRPRGHPQRVTARVLLPRGYDYFVSTGDGFSAPALVALFRQWHTTVHAAPQCASSASLAVTITTRTARFAREYTTLAFPPTSKEGAFADLVEVCEVGLRPRGHPQRVTARVLLPRGYDYFVSTGDGFSAPALVALFRQWHTTVHAAPGALAPVFAFLGPGFEVRGGPVQYFAVLGFPGWPTFTVPAAAAAESARDLVRGAAATHAACLGAWPAVGARVVLPPRAWPAVASEAAGRLLPAFREAVARWHPTATTIQLLDPPAAVGPVWTARFCFSGLQAQLLAALAGLGEAGLPEARGRAGLERLDALVAAAPSEPWARAVLERLVPDACDACPALRQLLGGVMAAVCLQIEQTASSVKFAVCGGTGAAFWGLFNVDPGDADAAHGAIQDARRALEASVRAVLSANGIRPRLAPSLALEGVYTHVVTWSQTGAWFWNSRDDTDFLQGFPLRGPAYAAAAEVMRDALRRILRRPAAGPPEEAVCAARGIMEDACDRFVLDAFGRRLDAEYWSVLTPPGEADDPLPQTAFRGGALLDAEQYWRRVVRVCPGGGESVGVPVDLYPRPLVLPPVDCAHHLREILREIQLVFTGVLEGVWGEGGSFVYPFEEKMRFLFP</sequence>
<name>A0A0Y0QU00_HHV2</name>
<keyword evidence="1" id="KW-0547">Nucleotide-binding</keyword>
<dbReference type="InterPro" id="IPR004996">
    <property type="entry name" value="HSV_HEPA"/>
</dbReference>
<protein>
    <submittedName>
        <fullName evidence="1">Helicase-primase subunit</fullName>
    </submittedName>
</protein>
<organism evidence="1">
    <name type="scientific">Human herpesvirus 2</name>
    <name type="common">HHV-2</name>
    <name type="synonym">Human herpes simplex virus 2</name>
    <dbReference type="NCBI Taxonomy" id="10310"/>
    <lineage>
        <taxon>Viruses</taxon>
        <taxon>Duplodnaviria</taxon>
        <taxon>Heunggongvirae</taxon>
        <taxon>Peploviricota</taxon>
        <taxon>Herviviricetes</taxon>
        <taxon>Herpesvirales</taxon>
        <taxon>Orthoherpesviridae</taxon>
        <taxon>Alphaherpesvirinae</taxon>
        <taxon>Simplexvirus</taxon>
        <taxon>Simplexvirus humanalpha2</taxon>
    </lineage>
</organism>
<reference evidence="1" key="1">
    <citation type="journal article" date="2016" name="JCI Insight">
        <title>HSV-2 DeltagD elicits FcgammaR-effector antibodies that protect against clinical isolates.</title>
        <authorList>
            <person name="Petro C.D."/>
            <person name="Weinrick B."/>
            <person name="Khajoueinejad N."/>
            <person name="Burn C."/>
            <person name="Sellers R."/>
            <person name="Jacobs W.R.Jr."/>
            <person name="Herold B.C."/>
        </authorList>
    </citation>
    <scope>NUCLEOTIDE SEQUENCE</scope>
    <source>
        <strain evidence="1">B^3x2.2</strain>
    </source>
</reference>
<dbReference type="GO" id="GO:0004386">
    <property type="term" value="F:helicase activity"/>
    <property type="evidence" value="ECO:0007669"/>
    <property type="project" value="UniProtKB-KW"/>
</dbReference>
<evidence type="ECO:0000313" key="1">
    <source>
        <dbReference type="EMBL" id="AMB66042.1"/>
    </source>
</evidence>
<keyword evidence="1" id="KW-0378">Hydrolase</keyword>
<dbReference type="EMBL" id="KU310663">
    <property type="protein sequence ID" value="AMB66042.1"/>
    <property type="molecule type" value="Genomic_DNA"/>
</dbReference>
<accession>A0A0Y0QU00</accession>
<organismHost>
    <name type="scientific">Homo sapiens</name>
    <name type="common">Human</name>
    <dbReference type="NCBI Taxonomy" id="9606"/>
</organismHost>
<dbReference type="Pfam" id="PF03324">
    <property type="entry name" value="Herpes_HEPA"/>
    <property type="match status" value="2"/>
</dbReference>
<keyword evidence="1" id="KW-0067">ATP-binding</keyword>
<proteinExistence type="inferred from homology"/>
<dbReference type="HAMAP" id="MF_04010">
    <property type="entry name" value="HSV_HEPA"/>
    <property type="match status" value="1"/>
</dbReference>
<keyword evidence="1" id="KW-0347">Helicase</keyword>
<dbReference type="GO" id="GO:0019079">
    <property type="term" value="P:viral genome replication"/>
    <property type="evidence" value="ECO:0007669"/>
    <property type="project" value="InterPro"/>
</dbReference>
<gene>
    <name evidence="1" type="primary">UL8</name>
</gene>